<name>A0A1V5M925_UNCT6</name>
<protein>
    <submittedName>
        <fullName evidence="1">Uncharacterized protein</fullName>
    </submittedName>
</protein>
<accession>A0A1V5M925</accession>
<comment type="caution">
    <text evidence="1">The sequence shown here is derived from an EMBL/GenBank/DDBJ whole genome shotgun (WGS) entry which is preliminary data.</text>
</comment>
<reference evidence="1" key="1">
    <citation type="submission" date="2017-02" db="EMBL/GenBank/DDBJ databases">
        <title>Delving into the versatile metabolic prowess of the omnipresent phylum Bacteroidetes.</title>
        <authorList>
            <person name="Nobu M.K."/>
            <person name="Mei R."/>
            <person name="Narihiro T."/>
            <person name="Kuroda K."/>
            <person name="Liu W.-T."/>
        </authorList>
    </citation>
    <scope>NUCLEOTIDE SEQUENCE</scope>
    <source>
        <strain evidence="1">ADurb.Bin417</strain>
    </source>
</reference>
<organism evidence="1">
    <name type="scientific">candidate division TA06 bacterium ADurb.Bin417</name>
    <dbReference type="NCBI Taxonomy" id="1852828"/>
    <lineage>
        <taxon>Bacteria</taxon>
        <taxon>Bacteria division TA06</taxon>
    </lineage>
</organism>
<evidence type="ECO:0000313" key="1">
    <source>
        <dbReference type="EMBL" id="OPZ89723.1"/>
    </source>
</evidence>
<dbReference type="EMBL" id="MWAK01000336">
    <property type="protein sequence ID" value="OPZ89723.1"/>
    <property type="molecule type" value="Genomic_DNA"/>
</dbReference>
<proteinExistence type="predicted"/>
<gene>
    <name evidence="1" type="ORF">BWY73_01451</name>
</gene>
<sequence length="429" mass="46669">MGQKSVLRPTSLINVRGGDGNPPGVFAWQLMIHTWLSRPYGTEDIKDGPLVSVGYYDLRALGQSIYLPSAGKTGIEYDNSPTLGIQMMAMQKYWLSGLRPARDPKQEYTLNGEPTGHERLFIYPFRDREKAVLVLTTVDASDIKGADFNCRWRLSGVDFKAYRPLDIYGQPLKVGADGSAEVRSLPVLFTGLAANGLPGALAAFKNLKAEALAGADQHRLEVGRYVLDIDPERPGYLSLLTRDGNKETVILERIVGVPELPKPTVSVNASRVESSAEISFGEAGKLDVNLNPEGVTFTWSRLNRQTVPMSQKVRFRLSNEGAGREIVIQEGEKVTAGRLREDYGELVPSAAPAPVKLHPEASRVSLRNFAVFDLPGATGQGGFSPKSGFRFKLMGGDGVLEADYTINGYAGGGARGTQSIKLEMRVSQP</sequence>
<dbReference type="AlphaFoldDB" id="A0A1V5M925"/>
<dbReference type="Proteomes" id="UP000485484">
    <property type="component" value="Unassembled WGS sequence"/>
</dbReference>